<organism evidence="1">
    <name type="scientific">Phage sp. ctcqm2</name>
    <dbReference type="NCBI Taxonomy" id="2828007"/>
    <lineage>
        <taxon>Viruses</taxon>
    </lineage>
</organism>
<proteinExistence type="predicted"/>
<sequence length="180" mass="19931">MQDVQYLAKDDHVSFGSTSYKALSEEKVTSIMRAEMLKHKLVVFPISQVANRTGNITHVDVVYRMVNVENPEESIEIASCGDGADTQDKGSGKAMTYAFKYMWLRTFALPTGEDPDKISSAELDARQESPKCENCGGDITATTKRNGELWEVPDIVTYSKKRLGRQLCAACIKAALKAEK</sequence>
<name>A0A8S5SU80_9VIRU</name>
<accession>A0A8S5SU80</accession>
<reference evidence="1" key="1">
    <citation type="journal article" date="2021" name="Proc. Natl. Acad. Sci. U.S.A.">
        <title>A Catalog of Tens of Thousands of Viruses from Human Metagenomes Reveals Hidden Associations with Chronic Diseases.</title>
        <authorList>
            <person name="Tisza M.J."/>
            <person name="Buck C.B."/>
        </authorList>
    </citation>
    <scope>NUCLEOTIDE SEQUENCE</scope>
    <source>
        <strain evidence="1">Ctcqm2</strain>
    </source>
</reference>
<dbReference type="Pfam" id="PF04404">
    <property type="entry name" value="ERF"/>
    <property type="match status" value="1"/>
</dbReference>
<evidence type="ECO:0000313" key="1">
    <source>
        <dbReference type="EMBL" id="DAF54122.1"/>
    </source>
</evidence>
<dbReference type="EMBL" id="BK032673">
    <property type="protein sequence ID" value="DAF54122.1"/>
    <property type="molecule type" value="Genomic_DNA"/>
</dbReference>
<dbReference type="InterPro" id="IPR007499">
    <property type="entry name" value="ERF_bacteria_virus"/>
</dbReference>
<protein>
    <submittedName>
        <fullName evidence="1">ERF superfamily protein</fullName>
    </submittedName>
</protein>